<comment type="caution">
    <text evidence="3">The sequence shown here is derived from an EMBL/GenBank/DDBJ whole genome shotgun (WGS) entry which is preliminary data.</text>
</comment>
<keyword evidence="3" id="KW-0547">Nucleotide-binding</keyword>
<dbReference type="AlphaFoldDB" id="A0A7W8FW81"/>
<dbReference type="InterPro" id="IPR014001">
    <property type="entry name" value="Helicase_ATP-bd"/>
</dbReference>
<dbReference type="GO" id="GO:0005829">
    <property type="term" value="C:cytosol"/>
    <property type="evidence" value="ECO:0007669"/>
    <property type="project" value="TreeGrafter"/>
</dbReference>
<evidence type="ECO:0000259" key="1">
    <source>
        <dbReference type="PROSITE" id="PS51192"/>
    </source>
</evidence>
<dbReference type="Pfam" id="PF13091">
    <property type="entry name" value="PLDc_2"/>
    <property type="match status" value="1"/>
</dbReference>
<dbReference type="GO" id="GO:0016787">
    <property type="term" value="F:hydrolase activity"/>
    <property type="evidence" value="ECO:0007669"/>
    <property type="project" value="InterPro"/>
</dbReference>
<feature type="domain" description="Helicase ATP-binding" evidence="1">
    <location>
        <begin position="231"/>
        <end position="379"/>
    </location>
</feature>
<dbReference type="Proteomes" id="UP000539953">
    <property type="component" value="Unassembled WGS sequence"/>
</dbReference>
<dbReference type="Pfam" id="PF00271">
    <property type="entry name" value="Helicase_C"/>
    <property type="match status" value="1"/>
</dbReference>
<keyword evidence="4" id="KW-1185">Reference proteome</keyword>
<dbReference type="SMART" id="SM00490">
    <property type="entry name" value="HELICc"/>
    <property type="match status" value="1"/>
</dbReference>
<dbReference type="Gene3D" id="3.40.50.300">
    <property type="entry name" value="P-loop containing nucleotide triphosphate hydrolases"/>
    <property type="match status" value="2"/>
</dbReference>
<evidence type="ECO:0000259" key="2">
    <source>
        <dbReference type="PROSITE" id="PS51194"/>
    </source>
</evidence>
<accession>A0A7W8FW81</accession>
<gene>
    <name evidence="3" type="ORF">HNQ47_002001</name>
</gene>
<dbReference type="SMART" id="SM00487">
    <property type="entry name" value="DEXDc"/>
    <property type="match status" value="1"/>
</dbReference>
<dbReference type="RefSeq" id="WP_183329248.1">
    <property type="nucleotide sequence ID" value="NZ_JACHHK010000011.1"/>
</dbReference>
<organism evidence="3 4">
    <name type="scientific">Catenisphaera adipataccumulans</name>
    <dbReference type="NCBI Taxonomy" id="700500"/>
    <lineage>
        <taxon>Bacteria</taxon>
        <taxon>Bacillati</taxon>
        <taxon>Bacillota</taxon>
        <taxon>Erysipelotrichia</taxon>
        <taxon>Erysipelotrichales</taxon>
        <taxon>Erysipelotrichaceae</taxon>
        <taxon>Catenisphaera</taxon>
    </lineage>
</organism>
<evidence type="ECO:0000313" key="4">
    <source>
        <dbReference type="Proteomes" id="UP000539953"/>
    </source>
</evidence>
<dbReference type="Pfam" id="PF04851">
    <property type="entry name" value="ResIII"/>
    <property type="match status" value="1"/>
</dbReference>
<feature type="domain" description="Helicase C-terminal" evidence="2">
    <location>
        <begin position="434"/>
        <end position="582"/>
    </location>
</feature>
<dbReference type="PROSITE" id="PS51194">
    <property type="entry name" value="HELICASE_CTER"/>
    <property type="match status" value="1"/>
</dbReference>
<keyword evidence="3" id="KW-0378">Hydrolase</keyword>
<dbReference type="CDD" id="cd18032">
    <property type="entry name" value="DEXHc_RE_I_III_res"/>
    <property type="match status" value="1"/>
</dbReference>
<dbReference type="Gene3D" id="3.30.870.10">
    <property type="entry name" value="Endonuclease Chain A"/>
    <property type="match status" value="1"/>
</dbReference>
<dbReference type="InterPro" id="IPR025202">
    <property type="entry name" value="PLD-like_dom"/>
</dbReference>
<evidence type="ECO:0000313" key="3">
    <source>
        <dbReference type="EMBL" id="MBB5183953.1"/>
    </source>
</evidence>
<dbReference type="GO" id="GO:0003677">
    <property type="term" value="F:DNA binding"/>
    <property type="evidence" value="ECO:0007669"/>
    <property type="project" value="InterPro"/>
</dbReference>
<dbReference type="SUPFAM" id="SSF56024">
    <property type="entry name" value="Phospholipase D/nuclease"/>
    <property type="match status" value="1"/>
</dbReference>
<dbReference type="PANTHER" id="PTHR47396:SF1">
    <property type="entry name" value="ATP-DEPENDENT HELICASE IRC3-RELATED"/>
    <property type="match status" value="1"/>
</dbReference>
<sequence>MNEVRQGKAITGGDVPDRFLITSLRVSIRQAERIDFITSFLMESGVRLLIQELRDPIERGVPVRILTGNYLNITQPSALYLLRKEFGNKIDLHFYNERNRSFHAKSYIFRMKDHREIYVGSSNISFSAMTSGIEWNYRFTDVLDAQSLQEYCDEFDDLFDHHSYAIDDEVLKEYSDHWHCPSVYLDIERTKAKTRSVRIAEEDTLISNWVQDTARPQPRGAQIEALYALEQSRAQGAQKALVQAATGIGKTYLAAFDSMKFHRVLFVAHRHEILKQAQQSFHKIRPADSYGFFDGDAKDTTQTMIFASVETLGNEKYLKSFDSTAFDYIVVDEFHHAVTKQYQKILAYFIPQFLLGLTATPERMDGRDIYELCDYNVPFELSLHDAINKNFLCPFHYYGIYDETDYSGLKFVRGHYEEKELNKIYIGNQHRSDLIYKYYKKYPARKVLGFCCSRKHAEDMAKEFTLRGIPSAAVYSGRGGPYAMNRKEALNALRIGKISVIFSVDMFSEGLDVPNVDMVMFLRPTESPIVFLQQLGRGLRKSEGKAYLTVLDFIGNYARAGQVRTWITGKNTETKTPEQAEEAIPDRCLVDFDMKLIDLFHEMEQKSMKVSDRIDGEVDRIREELHHIPTRMELFSNMDDEIYDFCRAHRQYDPFRRYIDYRFQRGWLSEAEKKILEAEPAKDFLEMISTTAMAKVYKMPILLCFYNNGHPRMEITDQQVLQSWKKFFHTGTNWQDIDPKLSYAEFQKMTDAQHLRKAKTMPIHFLLKSGKGFFVEKPNAALALREDLHPLINDPIFIQEWKDIIDYRTIDYYRRRYYKKKKR</sequence>
<dbReference type="PANTHER" id="PTHR47396">
    <property type="entry name" value="TYPE I RESTRICTION ENZYME ECOKI R PROTEIN"/>
    <property type="match status" value="1"/>
</dbReference>
<dbReference type="InterPro" id="IPR050742">
    <property type="entry name" value="Helicase_Restrict-Modif_Enz"/>
</dbReference>
<proteinExistence type="predicted"/>
<protein>
    <submittedName>
        <fullName evidence="3">Superfamily II DNA or RNA helicase</fullName>
    </submittedName>
</protein>
<dbReference type="SUPFAM" id="SSF52540">
    <property type="entry name" value="P-loop containing nucleoside triphosphate hydrolases"/>
    <property type="match status" value="1"/>
</dbReference>
<dbReference type="EMBL" id="JACHHK010000011">
    <property type="protein sequence ID" value="MBB5183953.1"/>
    <property type="molecule type" value="Genomic_DNA"/>
</dbReference>
<dbReference type="GO" id="GO:0005524">
    <property type="term" value="F:ATP binding"/>
    <property type="evidence" value="ECO:0007669"/>
    <property type="project" value="InterPro"/>
</dbReference>
<reference evidence="3 4" key="1">
    <citation type="submission" date="2020-08" db="EMBL/GenBank/DDBJ databases">
        <title>Genomic Encyclopedia of Type Strains, Phase IV (KMG-IV): sequencing the most valuable type-strain genomes for metagenomic binning, comparative biology and taxonomic classification.</title>
        <authorList>
            <person name="Goeker M."/>
        </authorList>
    </citation>
    <scope>NUCLEOTIDE SEQUENCE [LARGE SCALE GENOMIC DNA]</scope>
    <source>
        <strain evidence="3 4">DSM 25799</strain>
    </source>
</reference>
<dbReference type="CDD" id="cd18799">
    <property type="entry name" value="SF2_C_EcoAI-like"/>
    <property type="match status" value="1"/>
</dbReference>
<name>A0A7W8FW81_9FIRM</name>
<keyword evidence="3" id="KW-0067">ATP-binding</keyword>
<dbReference type="InterPro" id="IPR006935">
    <property type="entry name" value="Helicase/UvrB_N"/>
</dbReference>
<dbReference type="InterPro" id="IPR001650">
    <property type="entry name" value="Helicase_C-like"/>
</dbReference>
<dbReference type="InterPro" id="IPR027417">
    <property type="entry name" value="P-loop_NTPase"/>
</dbReference>
<dbReference type="GO" id="GO:0004386">
    <property type="term" value="F:helicase activity"/>
    <property type="evidence" value="ECO:0007669"/>
    <property type="project" value="UniProtKB-KW"/>
</dbReference>
<keyword evidence="3" id="KW-0347">Helicase</keyword>
<dbReference type="PROSITE" id="PS51192">
    <property type="entry name" value="HELICASE_ATP_BIND_1"/>
    <property type="match status" value="1"/>
</dbReference>